<dbReference type="OrthoDB" id="421327at2759"/>
<dbReference type="RefSeq" id="XP_019641324.1">
    <property type="nucleotide sequence ID" value="XM_019785765.1"/>
</dbReference>
<keyword evidence="4" id="KW-0408">Iron</keyword>
<feature type="region of interest" description="Disordered" evidence="8">
    <location>
        <begin position="492"/>
        <end position="512"/>
    </location>
</feature>
<keyword evidence="3" id="KW-0809">Transit peptide</keyword>
<keyword evidence="2" id="KW-0479">Metal-binding</keyword>
<dbReference type="PANTHER" id="PTHR13184">
    <property type="entry name" value="37S RIBOSOMAL PROTEIN S22"/>
    <property type="match status" value="1"/>
</dbReference>
<keyword evidence="5" id="KW-0411">Iron-sulfur</keyword>
<organism evidence="9 10">
    <name type="scientific">Branchiostoma belcheri</name>
    <name type="common">Amphioxus</name>
    <dbReference type="NCBI Taxonomy" id="7741"/>
    <lineage>
        <taxon>Eukaryota</taxon>
        <taxon>Metazoa</taxon>
        <taxon>Chordata</taxon>
        <taxon>Cephalochordata</taxon>
        <taxon>Leptocardii</taxon>
        <taxon>Amphioxiformes</taxon>
        <taxon>Branchiostomatidae</taxon>
        <taxon>Branchiostoma</taxon>
    </lineage>
</organism>
<name>A0A6P5A4W8_BRABE</name>
<dbReference type="GO" id="GO:0008168">
    <property type="term" value="F:methyltransferase activity"/>
    <property type="evidence" value="ECO:0007669"/>
    <property type="project" value="InterPro"/>
</dbReference>
<dbReference type="GO" id="GO:0003735">
    <property type="term" value="F:structural constituent of ribosome"/>
    <property type="evidence" value="ECO:0007669"/>
    <property type="project" value="TreeGrafter"/>
</dbReference>
<proteinExistence type="predicted"/>
<dbReference type="GO" id="GO:0006412">
    <property type="term" value="P:translation"/>
    <property type="evidence" value="ECO:0007669"/>
    <property type="project" value="InterPro"/>
</dbReference>
<evidence type="ECO:0000313" key="9">
    <source>
        <dbReference type="Proteomes" id="UP000515135"/>
    </source>
</evidence>
<evidence type="ECO:0000256" key="6">
    <source>
        <dbReference type="ARBA" id="ARBA00023128"/>
    </source>
</evidence>
<dbReference type="SUPFAM" id="SSF53335">
    <property type="entry name" value="S-adenosyl-L-methionine-dependent methyltransferases"/>
    <property type="match status" value="1"/>
</dbReference>
<evidence type="ECO:0000256" key="4">
    <source>
        <dbReference type="ARBA" id="ARBA00023004"/>
    </source>
</evidence>
<sequence>MAASITKKHVLLRFCTHFRVVFTQQKFKTTAAALSSFQHATDTSERDMKVILGDTKPRKHPGIQHVKSVRLPERLVNAVEATLQRAGSSSGQLTVNATYLKNYLWSRKRPAEDADVRRKAQEIAEEYTKQGLLKEETDLMDEKALAQQRKVESKVLKKVQQQLYHWQPVTWNEMTGLAYLVGKAPGVFAATYRVLSELKKREPKFRPMTLMDYGSGTGMTVWAAHTLWGHWLREYTCFDTSSSMNNLAELLLRGGEEHGKLLHPNIIFRQYELPNLNIQHDLVVCAYSLGEQPSGVQRRRVVRRLWRKTSQFLVILENGTNEGYRMVMEARDLVLSGKADRKGGLSEDVLDSELEEAELECAEQPQLTDEPVAHVFSPCPHDTSCPRLADGSETPCNFQQSFQPPSFMAVLPKSSNSTVETFSYVVLRKGARSEESAPWPRIVRSVLRRPRHVHCRMCLANGQLQEAVVTSRKHGKLLYRCARMSEWGDTLPGWPPVQRTEDVENSSDNSEQ</sequence>
<reference evidence="10" key="1">
    <citation type="submission" date="2025-08" db="UniProtKB">
        <authorList>
            <consortium name="RefSeq"/>
        </authorList>
    </citation>
    <scope>IDENTIFICATION</scope>
    <source>
        <tissue evidence="10">Gonad</tissue>
    </source>
</reference>
<evidence type="ECO:0000256" key="8">
    <source>
        <dbReference type="SAM" id="MobiDB-lite"/>
    </source>
</evidence>
<dbReference type="Gene3D" id="3.40.50.150">
    <property type="entry name" value="Vaccinia Virus protein VP39"/>
    <property type="match status" value="1"/>
</dbReference>
<evidence type="ECO:0000256" key="5">
    <source>
        <dbReference type="ARBA" id="ARBA00023014"/>
    </source>
</evidence>
<dbReference type="InterPro" id="IPR015324">
    <property type="entry name" value="Ribosomal_Rsm22-like"/>
</dbReference>
<accession>A0A6P5A4W8</accession>
<evidence type="ECO:0000256" key="7">
    <source>
        <dbReference type="ARBA" id="ARBA00045681"/>
    </source>
</evidence>
<dbReference type="InterPro" id="IPR029063">
    <property type="entry name" value="SAM-dependent_MTases_sf"/>
</dbReference>
<dbReference type="AlphaFoldDB" id="A0A6P5A4W8"/>
<keyword evidence="9" id="KW-1185">Reference proteome</keyword>
<dbReference type="GO" id="GO:0046872">
    <property type="term" value="F:metal ion binding"/>
    <property type="evidence" value="ECO:0007669"/>
    <property type="project" value="UniProtKB-KW"/>
</dbReference>
<protein>
    <submittedName>
        <fullName evidence="10">Methyltransferase-like protein 17, mitochondrial</fullName>
    </submittedName>
</protein>
<evidence type="ECO:0000313" key="10">
    <source>
        <dbReference type="RefSeq" id="XP_019641324.1"/>
    </source>
</evidence>
<dbReference type="KEGG" id="bbel:109482887"/>
<dbReference type="GeneID" id="109482887"/>
<keyword evidence="6" id="KW-0496">Mitochondrion</keyword>
<comment type="subcellular location">
    <subcellularLocation>
        <location evidence="1">Mitochondrion</location>
    </subcellularLocation>
</comment>
<evidence type="ECO:0000256" key="3">
    <source>
        <dbReference type="ARBA" id="ARBA00022946"/>
    </source>
</evidence>
<dbReference type="GO" id="GO:0051536">
    <property type="term" value="F:iron-sulfur cluster binding"/>
    <property type="evidence" value="ECO:0007669"/>
    <property type="project" value="UniProtKB-KW"/>
</dbReference>
<dbReference type="GO" id="GO:0005763">
    <property type="term" value="C:mitochondrial small ribosomal subunit"/>
    <property type="evidence" value="ECO:0007669"/>
    <property type="project" value="TreeGrafter"/>
</dbReference>
<dbReference type="InterPro" id="IPR052571">
    <property type="entry name" value="Mt_RNA_Methyltransferase"/>
</dbReference>
<evidence type="ECO:0000256" key="1">
    <source>
        <dbReference type="ARBA" id="ARBA00004173"/>
    </source>
</evidence>
<comment type="function">
    <text evidence="7">Mitochondrial ribosome (mitoribosome) assembly factor. Binds at the interface of the head and body domains of the mitochondrial small ribosomal subunit (mt-SSU), occluding the mRNA channel and preventing compaction of the head domain towards the body. Probable inactive methyltransferase: retains the characteristic folding and ability to bind S-adenosyl-L-methionine, but it probably lost its methyltransferase activity.</text>
</comment>
<dbReference type="Pfam" id="PF09243">
    <property type="entry name" value="Rsm22"/>
    <property type="match status" value="2"/>
</dbReference>
<dbReference type="Proteomes" id="UP000515135">
    <property type="component" value="Unplaced"/>
</dbReference>
<evidence type="ECO:0000256" key="2">
    <source>
        <dbReference type="ARBA" id="ARBA00022723"/>
    </source>
</evidence>
<dbReference type="PANTHER" id="PTHR13184:SF5">
    <property type="entry name" value="METHYLTRANSFERASE-LIKE PROTEIN 17, MITOCHONDRIAL"/>
    <property type="match status" value="1"/>
</dbReference>
<gene>
    <name evidence="10" type="primary">LOC109482887</name>
</gene>